<feature type="region of interest" description="Disordered" evidence="1">
    <location>
        <begin position="1"/>
        <end position="48"/>
    </location>
</feature>
<dbReference type="EMBL" id="CACTIH010006162">
    <property type="protein sequence ID" value="CAA3004303.1"/>
    <property type="molecule type" value="Genomic_DNA"/>
</dbReference>
<protein>
    <submittedName>
        <fullName evidence="2">Uncharacterized protein</fullName>
    </submittedName>
</protein>
<comment type="caution">
    <text evidence="2">The sequence shown here is derived from an EMBL/GenBank/DDBJ whole genome shotgun (WGS) entry which is preliminary data.</text>
</comment>
<reference evidence="2 3" key="1">
    <citation type="submission" date="2019-12" db="EMBL/GenBank/DDBJ databases">
        <authorList>
            <person name="Alioto T."/>
            <person name="Alioto T."/>
            <person name="Gomez Garrido J."/>
        </authorList>
    </citation>
    <scope>NUCLEOTIDE SEQUENCE [LARGE SCALE GENOMIC DNA]</scope>
</reference>
<evidence type="ECO:0000256" key="1">
    <source>
        <dbReference type="SAM" id="MobiDB-lite"/>
    </source>
</evidence>
<name>A0A8S0TFW3_OLEEU</name>
<evidence type="ECO:0000313" key="3">
    <source>
        <dbReference type="Proteomes" id="UP000594638"/>
    </source>
</evidence>
<organism evidence="2 3">
    <name type="scientific">Olea europaea subsp. europaea</name>
    <dbReference type="NCBI Taxonomy" id="158383"/>
    <lineage>
        <taxon>Eukaryota</taxon>
        <taxon>Viridiplantae</taxon>
        <taxon>Streptophyta</taxon>
        <taxon>Embryophyta</taxon>
        <taxon>Tracheophyta</taxon>
        <taxon>Spermatophyta</taxon>
        <taxon>Magnoliopsida</taxon>
        <taxon>eudicotyledons</taxon>
        <taxon>Gunneridae</taxon>
        <taxon>Pentapetalae</taxon>
        <taxon>asterids</taxon>
        <taxon>lamiids</taxon>
        <taxon>Lamiales</taxon>
        <taxon>Oleaceae</taxon>
        <taxon>Oleeae</taxon>
        <taxon>Olea</taxon>
    </lineage>
</organism>
<dbReference type="AlphaFoldDB" id="A0A8S0TFW3"/>
<keyword evidence="3" id="KW-1185">Reference proteome</keyword>
<evidence type="ECO:0000313" key="2">
    <source>
        <dbReference type="EMBL" id="CAA3004303.1"/>
    </source>
</evidence>
<dbReference type="Gramene" id="OE9A094431T1">
    <property type="protein sequence ID" value="OE9A094431C1"/>
    <property type="gene ID" value="OE9A094431"/>
</dbReference>
<feature type="region of interest" description="Disordered" evidence="1">
    <location>
        <begin position="104"/>
        <end position="135"/>
    </location>
</feature>
<proteinExistence type="predicted"/>
<sequence>MVGEGKRGTKKWEGGHPRPGEPLKLFRRRENDSESVHAPSLPKPITISDNHLRRCRMKRGAEQQSQALDASRGIMWDGLAGQLSASRRPFASLCLNMAAQPDRTGVRSMSMPVMSAPAVRSRRAGRAKTGAAPRQ</sequence>
<gene>
    <name evidence="2" type="ORF">OLEA9_A094431</name>
</gene>
<feature type="compositionally biased region" description="Basic and acidic residues" evidence="1">
    <location>
        <begin position="1"/>
        <end position="21"/>
    </location>
</feature>
<dbReference type="Proteomes" id="UP000594638">
    <property type="component" value="Unassembled WGS sequence"/>
</dbReference>
<accession>A0A8S0TFW3</accession>